<gene>
    <name evidence="2" type="ORF">BaRGS_00016585</name>
</gene>
<keyword evidence="3" id="KW-1185">Reference proteome</keyword>
<organism evidence="2 3">
    <name type="scientific">Batillaria attramentaria</name>
    <dbReference type="NCBI Taxonomy" id="370345"/>
    <lineage>
        <taxon>Eukaryota</taxon>
        <taxon>Metazoa</taxon>
        <taxon>Spiralia</taxon>
        <taxon>Lophotrochozoa</taxon>
        <taxon>Mollusca</taxon>
        <taxon>Gastropoda</taxon>
        <taxon>Caenogastropoda</taxon>
        <taxon>Sorbeoconcha</taxon>
        <taxon>Cerithioidea</taxon>
        <taxon>Batillariidae</taxon>
        <taxon>Batillaria</taxon>
    </lineage>
</organism>
<sequence>MHSPNTVIFSTLNVRSPRSITDVLHLSDLASRSASMKLTPALPPLLQHHPITSAVLVHCVVVMLYVILYVVLFTSNRIMPLTLLSDARTEQLTITPFVMGQLFSSPGKVFTTIILCNQFAIQSRHQQKGSDDQFE</sequence>
<dbReference type="Proteomes" id="UP001519460">
    <property type="component" value="Unassembled WGS sequence"/>
</dbReference>
<name>A0ABD0KYP2_9CAEN</name>
<proteinExistence type="predicted"/>
<protein>
    <submittedName>
        <fullName evidence="2">Uncharacterized protein</fullName>
    </submittedName>
</protein>
<evidence type="ECO:0000313" key="2">
    <source>
        <dbReference type="EMBL" id="KAK7492111.1"/>
    </source>
</evidence>
<keyword evidence="1" id="KW-0472">Membrane</keyword>
<evidence type="ECO:0000313" key="3">
    <source>
        <dbReference type="Proteomes" id="UP001519460"/>
    </source>
</evidence>
<comment type="caution">
    <text evidence="2">The sequence shown here is derived from an EMBL/GenBank/DDBJ whole genome shotgun (WGS) entry which is preliminary data.</text>
</comment>
<feature type="transmembrane region" description="Helical" evidence="1">
    <location>
        <begin position="51"/>
        <end position="72"/>
    </location>
</feature>
<reference evidence="2 3" key="1">
    <citation type="journal article" date="2023" name="Sci. Data">
        <title>Genome assembly of the Korean intertidal mud-creeper Batillaria attramentaria.</title>
        <authorList>
            <person name="Patra A.K."/>
            <person name="Ho P.T."/>
            <person name="Jun S."/>
            <person name="Lee S.J."/>
            <person name="Kim Y."/>
            <person name="Won Y.J."/>
        </authorList>
    </citation>
    <scope>NUCLEOTIDE SEQUENCE [LARGE SCALE GENOMIC DNA]</scope>
    <source>
        <strain evidence="2">Wonlab-2016</strain>
    </source>
</reference>
<dbReference type="EMBL" id="JACVVK020000106">
    <property type="protein sequence ID" value="KAK7492111.1"/>
    <property type="molecule type" value="Genomic_DNA"/>
</dbReference>
<keyword evidence="1" id="KW-0812">Transmembrane</keyword>
<accession>A0ABD0KYP2</accession>
<evidence type="ECO:0000256" key="1">
    <source>
        <dbReference type="SAM" id="Phobius"/>
    </source>
</evidence>
<dbReference type="AlphaFoldDB" id="A0ABD0KYP2"/>
<keyword evidence="1" id="KW-1133">Transmembrane helix</keyword>